<sequence length="156" mass="17149">MSKKVEMSSPASTLADSKAHHHHQHTDQLPHHPILKLHNDHQTCEPTQKPTTPISVPEEQPCRFDAGDNDNNDDDTLHVDDSSQASNIRRQSVTFVSSHEDPSLDKRKLQRTPTPFHEVLLAEGDVSIASSTDEATALNSSLTEDSTGDDDDVAGR</sequence>
<dbReference type="Proteomes" id="UP000015101">
    <property type="component" value="Unassembled WGS sequence"/>
</dbReference>
<feature type="compositionally biased region" description="Acidic residues" evidence="1">
    <location>
        <begin position="146"/>
        <end position="156"/>
    </location>
</feature>
<dbReference type="KEGG" id="hro:HELRODRAFT_188030"/>
<proteinExistence type="predicted"/>
<feature type="compositionally biased region" description="Polar residues" evidence="1">
    <location>
        <begin position="82"/>
        <end position="97"/>
    </location>
</feature>
<feature type="compositionally biased region" description="Basic and acidic residues" evidence="1">
    <location>
        <begin position="98"/>
        <end position="107"/>
    </location>
</feature>
<evidence type="ECO:0000313" key="3">
    <source>
        <dbReference type="EnsemblMetazoa" id="HelroP188030"/>
    </source>
</evidence>
<dbReference type="HOGENOM" id="CLU_1688647_0_0_1"/>
<reference evidence="3" key="3">
    <citation type="submission" date="2015-06" db="UniProtKB">
        <authorList>
            <consortium name="EnsemblMetazoa"/>
        </authorList>
    </citation>
    <scope>IDENTIFICATION</scope>
</reference>
<feature type="region of interest" description="Disordered" evidence="1">
    <location>
        <begin position="1"/>
        <end position="112"/>
    </location>
</feature>
<dbReference type="EMBL" id="AMQM01000258">
    <property type="status" value="NOT_ANNOTATED_CDS"/>
    <property type="molecule type" value="Genomic_DNA"/>
</dbReference>
<dbReference type="EMBL" id="KB095811">
    <property type="protein sequence ID" value="ESO12895.1"/>
    <property type="molecule type" value="Genomic_DNA"/>
</dbReference>
<keyword evidence="4" id="KW-1185">Reference proteome</keyword>
<reference evidence="2 4" key="2">
    <citation type="journal article" date="2013" name="Nature">
        <title>Insights into bilaterian evolution from three spiralian genomes.</title>
        <authorList>
            <person name="Simakov O."/>
            <person name="Marletaz F."/>
            <person name="Cho S.J."/>
            <person name="Edsinger-Gonzales E."/>
            <person name="Havlak P."/>
            <person name="Hellsten U."/>
            <person name="Kuo D.H."/>
            <person name="Larsson T."/>
            <person name="Lv J."/>
            <person name="Arendt D."/>
            <person name="Savage R."/>
            <person name="Osoegawa K."/>
            <person name="de Jong P."/>
            <person name="Grimwood J."/>
            <person name="Chapman J.A."/>
            <person name="Shapiro H."/>
            <person name="Aerts A."/>
            <person name="Otillar R.P."/>
            <person name="Terry A.Y."/>
            <person name="Boore J.L."/>
            <person name="Grigoriev I.V."/>
            <person name="Lindberg D.R."/>
            <person name="Seaver E.C."/>
            <person name="Weisblat D.A."/>
            <person name="Putnam N.H."/>
            <person name="Rokhsar D.S."/>
        </authorList>
    </citation>
    <scope>NUCLEOTIDE SEQUENCE</scope>
</reference>
<dbReference type="GeneID" id="20210750"/>
<reference evidence="4" key="1">
    <citation type="submission" date="2012-12" db="EMBL/GenBank/DDBJ databases">
        <authorList>
            <person name="Hellsten U."/>
            <person name="Grimwood J."/>
            <person name="Chapman J.A."/>
            <person name="Shapiro H."/>
            <person name="Aerts A."/>
            <person name="Otillar R.P."/>
            <person name="Terry A.Y."/>
            <person name="Boore J.L."/>
            <person name="Simakov O."/>
            <person name="Marletaz F."/>
            <person name="Cho S.-J."/>
            <person name="Edsinger-Gonzales E."/>
            <person name="Havlak P."/>
            <person name="Kuo D.-H."/>
            <person name="Larsson T."/>
            <person name="Lv J."/>
            <person name="Arendt D."/>
            <person name="Savage R."/>
            <person name="Osoegawa K."/>
            <person name="de Jong P."/>
            <person name="Lindberg D.R."/>
            <person name="Seaver E.C."/>
            <person name="Weisblat D.A."/>
            <person name="Putnam N.H."/>
            <person name="Grigoriev I.V."/>
            <person name="Rokhsar D.S."/>
        </authorList>
    </citation>
    <scope>NUCLEOTIDE SEQUENCE</scope>
</reference>
<dbReference type="InParanoid" id="T1FPK3"/>
<feature type="region of interest" description="Disordered" evidence="1">
    <location>
        <begin position="133"/>
        <end position="156"/>
    </location>
</feature>
<evidence type="ECO:0000256" key="1">
    <source>
        <dbReference type="SAM" id="MobiDB-lite"/>
    </source>
</evidence>
<organism evidence="3 4">
    <name type="scientific">Helobdella robusta</name>
    <name type="common">Californian leech</name>
    <dbReference type="NCBI Taxonomy" id="6412"/>
    <lineage>
        <taxon>Eukaryota</taxon>
        <taxon>Metazoa</taxon>
        <taxon>Spiralia</taxon>
        <taxon>Lophotrochozoa</taxon>
        <taxon>Annelida</taxon>
        <taxon>Clitellata</taxon>
        <taxon>Hirudinea</taxon>
        <taxon>Rhynchobdellida</taxon>
        <taxon>Glossiphoniidae</taxon>
        <taxon>Helobdella</taxon>
    </lineage>
</organism>
<dbReference type="AlphaFoldDB" id="T1FPK3"/>
<name>T1FPK3_HELRO</name>
<dbReference type="CTD" id="20210750"/>
<evidence type="ECO:0000313" key="2">
    <source>
        <dbReference type="EMBL" id="ESO12895.1"/>
    </source>
</evidence>
<dbReference type="RefSeq" id="XP_009009615.1">
    <property type="nucleotide sequence ID" value="XM_009011367.1"/>
</dbReference>
<protein>
    <submittedName>
        <fullName evidence="2 3">Uncharacterized protein</fullName>
    </submittedName>
</protein>
<evidence type="ECO:0000313" key="4">
    <source>
        <dbReference type="Proteomes" id="UP000015101"/>
    </source>
</evidence>
<accession>T1FPK3</accession>
<gene>
    <name evidence="3" type="primary">20210750</name>
    <name evidence="2" type="ORF">HELRODRAFT_188030</name>
</gene>
<dbReference type="EnsemblMetazoa" id="HelroT188030">
    <property type="protein sequence ID" value="HelroP188030"/>
    <property type="gene ID" value="HelroG188030"/>
</dbReference>
<feature type="compositionally biased region" description="Polar residues" evidence="1">
    <location>
        <begin position="133"/>
        <end position="145"/>
    </location>
</feature>
<feature type="compositionally biased region" description="Polar residues" evidence="1">
    <location>
        <begin position="44"/>
        <end position="54"/>
    </location>
</feature>